<feature type="region of interest" description="Disordered" evidence="5">
    <location>
        <begin position="676"/>
        <end position="700"/>
    </location>
</feature>
<dbReference type="GO" id="GO:0015969">
    <property type="term" value="P:guanosine tetraphosphate metabolic process"/>
    <property type="evidence" value="ECO:0007669"/>
    <property type="project" value="InterPro"/>
</dbReference>
<dbReference type="SMART" id="SM00471">
    <property type="entry name" value="HDc"/>
    <property type="match status" value="1"/>
</dbReference>
<protein>
    <recommendedName>
        <fullName evidence="2">GTP diphosphokinase</fullName>
        <ecNumber evidence="2">2.7.6.5</ecNumber>
    </recommendedName>
</protein>
<dbReference type="OMA" id="HIGQFRK"/>
<proteinExistence type="inferred from homology"/>
<evidence type="ECO:0000313" key="7">
    <source>
        <dbReference type="EMBL" id="EFJ12029.1"/>
    </source>
</evidence>
<dbReference type="FunFam" id="3.30.460.10:FF:000030">
    <property type="entry name" value="Putative GTP diphosphokinase RSH2 chloroplastic"/>
    <property type="match status" value="1"/>
</dbReference>
<organism evidence="8">
    <name type="scientific">Selaginella moellendorffii</name>
    <name type="common">Spikemoss</name>
    <dbReference type="NCBI Taxonomy" id="88036"/>
    <lineage>
        <taxon>Eukaryota</taxon>
        <taxon>Viridiplantae</taxon>
        <taxon>Streptophyta</taxon>
        <taxon>Embryophyta</taxon>
        <taxon>Tracheophyta</taxon>
        <taxon>Lycopodiopsida</taxon>
        <taxon>Selaginellales</taxon>
        <taxon>Selaginellaceae</taxon>
        <taxon>Selaginella</taxon>
    </lineage>
</organism>
<sequence>MFKLGCFSRIKTSDSQPCSMDLQRVTWICNQTPATVVFRDRYRDQLGRLRLSVAPFSDKFVPVDMAGTDTYYEMRVVVVSDGDGAANNLEGRSLSSSGAAALSVDSDDLLVYKKITVAREGDRVLVKKEGRRQAISSLLLDHVVRQVPLASVGQLLATGSTAFRTVAPTASAHAVALMTFAQVAVTAAVAYGACILPQASSDPRNGKVDDGTASLVFDGVDVSDYPIFQDEKVQRAVSYAREAHAGQMRMTGDPYITHCIHTAKILAALVPQVGTKAIDTVVAGILHDVVDDTTRSLHDLRTSFGDNVADLVAGVSRLSYINQLLRRHRRKTAHEREEFGNGLTSEEVDSLRIMLLGMVNDPRVVLVKLADRLHNMRTIYALPAPKARAVAQETLAVWCSLASRLGVWTVKAELEDLCFAVLEPQTFRELRSGLAAMWSVDEEVRHYRKMTKREKRRALIYGTESTEDESNEEIEDLSMKDLLDAVIPFDLLSGRKNRGKQKFGLPPSLSKSKVIEDTKVALAALSLCEEALDKEVAISTPYIPGTEVTLSGRLKSLYSTHSKMKRKGVHLDQIYDARALRVVVGDGGGKLHVAAIKGCYSLLDVVHRLWMPISGEFDDYILNPKPSGYQSLHTAVRGPDGAPLEVQIRTQLMHEQAESGNAAHWLYKESGAPVMTQALPTNGRDSDTDLTPSSSTPSKQVQLRYPALRIEGGSLRAAVVIRVDHDGKELLVAVSSGEAIVSGASFDDKDRWKIFAYMYSKVAKSWWFAPGHGDWDTCLEKYVLCGDHIYHKKDQFHRPLPTFLQLLELDARELKEYMEVMTMVDEGIEIELQTQAGTSMSSQNLSSGSATTRLNNKVKLLRSMLQWEKEVHFEAARHPDDPSSAVLTEVLVISWPNGDIVRMPAGSTVSDAAQRMGIDNKIMYVNGQLALPLVELRDGDVIEVRGG</sequence>
<dbReference type="EC" id="2.7.6.5" evidence="2"/>
<dbReference type="PANTHER" id="PTHR21262:SF31">
    <property type="entry name" value="GTP PYROPHOSPHOKINASE"/>
    <property type="match status" value="1"/>
</dbReference>
<evidence type="ECO:0000256" key="4">
    <source>
        <dbReference type="ARBA" id="ARBA00023134"/>
    </source>
</evidence>
<evidence type="ECO:0000256" key="1">
    <source>
        <dbReference type="ARBA" id="ARBA00007476"/>
    </source>
</evidence>
<dbReference type="InterPro" id="IPR043519">
    <property type="entry name" value="NT_sf"/>
</dbReference>
<dbReference type="EMBL" id="GL377642">
    <property type="protein sequence ID" value="EFJ12029.1"/>
    <property type="molecule type" value="Genomic_DNA"/>
</dbReference>
<dbReference type="AlphaFoldDB" id="D8SU91"/>
<dbReference type="HOGENOM" id="CLU_013972_0_0_1"/>
<feature type="compositionally biased region" description="Low complexity" evidence="5">
    <location>
        <begin position="689"/>
        <end position="698"/>
    </location>
</feature>
<evidence type="ECO:0000259" key="6">
    <source>
        <dbReference type="PROSITE" id="PS51831"/>
    </source>
</evidence>
<dbReference type="Proteomes" id="UP000001514">
    <property type="component" value="Unassembled WGS sequence"/>
</dbReference>
<gene>
    <name evidence="7" type="ORF">SELMODRAFT_446775</name>
</gene>
<dbReference type="PROSITE" id="PS51831">
    <property type="entry name" value="HD"/>
    <property type="match status" value="1"/>
</dbReference>
<dbReference type="PANTHER" id="PTHR21262">
    <property type="entry name" value="GUANOSINE-3',5'-BIS DIPHOSPHATE 3'-PYROPHOSPHOHYDROLASE"/>
    <property type="match status" value="1"/>
</dbReference>
<reference evidence="7 8" key="1">
    <citation type="journal article" date="2011" name="Science">
        <title>The Selaginella genome identifies genetic changes associated with the evolution of vascular plants.</title>
        <authorList>
            <person name="Banks J.A."/>
            <person name="Nishiyama T."/>
            <person name="Hasebe M."/>
            <person name="Bowman J.L."/>
            <person name="Gribskov M."/>
            <person name="dePamphilis C."/>
            <person name="Albert V.A."/>
            <person name="Aono N."/>
            <person name="Aoyama T."/>
            <person name="Ambrose B.A."/>
            <person name="Ashton N.W."/>
            <person name="Axtell M.J."/>
            <person name="Barker E."/>
            <person name="Barker M.S."/>
            <person name="Bennetzen J.L."/>
            <person name="Bonawitz N.D."/>
            <person name="Chapple C."/>
            <person name="Cheng C."/>
            <person name="Correa L.G."/>
            <person name="Dacre M."/>
            <person name="DeBarry J."/>
            <person name="Dreyer I."/>
            <person name="Elias M."/>
            <person name="Engstrom E.M."/>
            <person name="Estelle M."/>
            <person name="Feng L."/>
            <person name="Finet C."/>
            <person name="Floyd S.K."/>
            <person name="Frommer W.B."/>
            <person name="Fujita T."/>
            <person name="Gramzow L."/>
            <person name="Gutensohn M."/>
            <person name="Harholt J."/>
            <person name="Hattori M."/>
            <person name="Heyl A."/>
            <person name="Hirai T."/>
            <person name="Hiwatashi Y."/>
            <person name="Ishikawa M."/>
            <person name="Iwata M."/>
            <person name="Karol K.G."/>
            <person name="Koehler B."/>
            <person name="Kolukisaoglu U."/>
            <person name="Kubo M."/>
            <person name="Kurata T."/>
            <person name="Lalonde S."/>
            <person name="Li K."/>
            <person name="Li Y."/>
            <person name="Litt A."/>
            <person name="Lyons E."/>
            <person name="Manning G."/>
            <person name="Maruyama T."/>
            <person name="Michael T.P."/>
            <person name="Mikami K."/>
            <person name="Miyazaki S."/>
            <person name="Morinaga S."/>
            <person name="Murata T."/>
            <person name="Mueller-Roeber B."/>
            <person name="Nelson D.R."/>
            <person name="Obara M."/>
            <person name="Oguri Y."/>
            <person name="Olmstead R.G."/>
            <person name="Onodera N."/>
            <person name="Petersen B.L."/>
            <person name="Pils B."/>
            <person name="Prigge M."/>
            <person name="Rensing S.A."/>
            <person name="Riano-Pachon D.M."/>
            <person name="Roberts A.W."/>
            <person name="Sato Y."/>
            <person name="Scheller H.V."/>
            <person name="Schulz B."/>
            <person name="Schulz C."/>
            <person name="Shakirov E.V."/>
            <person name="Shibagaki N."/>
            <person name="Shinohara N."/>
            <person name="Shippen D.E."/>
            <person name="Soerensen I."/>
            <person name="Sotooka R."/>
            <person name="Sugimoto N."/>
            <person name="Sugita M."/>
            <person name="Sumikawa N."/>
            <person name="Tanurdzic M."/>
            <person name="Theissen G."/>
            <person name="Ulvskov P."/>
            <person name="Wakazuki S."/>
            <person name="Weng J.K."/>
            <person name="Willats W.W."/>
            <person name="Wipf D."/>
            <person name="Wolf P.G."/>
            <person name="Yang L."/>
            <person name="Zimmer A.D."/>
            <person name="Zhu Q."/>
            <person name="Mitros T."/>
            <person name="Hellsten U."/>
            <person name="Loque D."/>
            <person name="Otillar R."/>
            <person name="Salamov A."/>
            <person name="Schmutz J."/>
            <person name="Shapiro H."/>
            <person name="Lindquist E."/>
            <person name="Lucas S."/>
            <person name="Rokhsar D."/>
            <person name="Grigoriev I.V."/>
        </authorList>
    </citation>
    <scope>NUCLEOTIDE SEQUENCE [LARGE SCALE GENOMIC DNA]</scope>
</reference>
<keyword evidence="3" id="KW-0346">Stress response</keyword>
<accession>D8SU91</accession>
<dbReference type="SUPFAM" id="SSF81301">
    <property type="entry name" value="Nucleotidyltransferase"/>
    <property type="match status" value="1"/>
</dbReference>
<dbReference type="FunFam" id="1.10.3210.10:FF:000001">
    <property type="entry name" value="GTP pyrophosphokinase RelA"/>
    <property type="match status" value="1"/>
</dbReference>
<dbReference type="Pfam" id="PF13328">
    <property type="entry name" value="HD_4"/>
    <property type="match status" value="1"/>
</dbReference>
<dbReference type="KEGG" id="smo:SELMODRAFT_446775"/>
<evidence type="ECO:0000313" key="8">
    <source>
        <dbReference type="Proteomes" id="UP000001514"/>
    </source>
</evidence>
<dbReference type="InterPro" id="IPR006674">
    <property type="entry name" value="HD_domain"/>
</dbReference>
<dbReference type="GO" id="GO:0005525">
    <property type="term" value="F:GTP binding"/>
    <property type="evidence" value="ECO:0007669"/>
    <property type="project" value="UniProtKB-KW"/>
</dbReference>
<dbReference type="InterPro" id="IPR007685">
    <property type="entry name" value="RelA_SpoT"/>
</dbReference>
<feature type="domain" description="HD" evidence="6">
    <location>
        <begin position="255"/>
        <end position="376"/>
    </location>
</feature>
<dbReference type="Gene3D" id="3.30.460.10">
    <property type="entry name" value="Beta Polymerase, domain 2"/>
    <property type="match status" value="1"/>
</dbReference>
<dbReference type="SUPFAM" id="SSF109604">
    <property type="entry name" value="HD-domain/PDEase-like"/>
    <property type="match status" value="1"/>
</dbReference>
<dbReference type="Pfam" id="PF04607">
    <property type="entry name" value="RelA_SpoT"/>
    <property type="match status" value="1"/>
</dbReference>
<comment type="similarity">
    <text evidence="1">Belongs to the RelA/SpoT family.</text>
</comment>
<dbReference type="GO" id="GO:0008728">
    <property type="term" value="F:GTP diphosphokinase activity"/>
    <property type="evidence" value="ECO:0007669"/>
    <property type="project" value="UniProtKB-EC"/>
</dbReference>
<dbReference type="Gene3D" id="1.10.3210.10">
    <property type="entry name" value="Hypothetical protein af1432"/>
    <property type="match status" value="1"/>
</dbReference>
<dbReference type="InParanoid" id="D8SU91"/>
<keyword evidence="4" id="KW-0547">Nucleotide-binding</keyword>
<evidence type="ECO:0000256" key="5">
    <source>
        <dbReference type="SAM" id="MobiDB-lite"/>
    </source>
</evidence>
<dbReference type="STRING" id="88036.D8SU91"/>
<dbReference type="Gramene" id="EFJ12029">
    <property type="protein sequence ID" value="EFJ12029"/>
    <property type="gene ID" value="SELMODRAFT_446775"/>
</dbReference>
<evidence type="ECO:0000256" key="3">
    <source>
        <dbReference type="ARBA" id="ARBA00023016"/>
    </source>
</evidence>
<keyword evidence="8" id="KW-1185">Reference proteome</keyword>
<dbReference type="Pfam" id="PF24500">
    <property type="entry name" value="DUF7589"/>
    <property type="match status" value="1"/>
</dbReference>
<dbReference type="GO" id="GO:0009507">
    <property type="term" value="C:chloroplast"/>
    <property type="evidence" value="ECO:0000318"/>
    <property type="project" value="GO_Central"/>
</dbReference>
<name>D8SU91_SELML</name>
<keyword evidence="4" id="KW-0342">GTP-binding</keyword>
<dbReference type="InterPro" id="IPR003607">
    <property type="entry name" value="HD/PDEase_dom"/>
</dbReference>
<evidence type="ECO:0000256" key="2">
    <source>
        <dbReference type="ARBA" id="ARBA00013251"/>
    </source>
</evidence>
<dbReference type="CDD" id="cd00077">
    <property type="entry name" value="HDc"/>
    <property type="match status" value="1"/>
</dbReference>
<dbReference type="InterPro" id="IPR056011">
    <property type="entry name" value="DUF7589"/>
</dbReference>
<dbReference type="SMART" id="SM00954">
    <property type="entry name" value="RelA_SpoT"/>
    <property type="match status" value="1"/>
</dbReference>
<dbReference type="CDD" id="cd05399">
    <property type="entry name" value="NT_Rel-Spo_like"/>
    <property type="match status" value="1"/>
</dbReference>
<dbReference type="eggNOG" id="KOG1157">
    <property type="taxonomic scope" value="Eukaryota"/>
</dbReference>